<organism evidence="1 2">
    <name type="scientific">Thermococcus nautili</name>
    <dbReference type="NCBI Taxonomy" id="195522"/>
    <lineage>
        <taxon>Archaea</taxon>
        <taxon>Methanobacteriati</taxon>
        <taxon>Methanobacteriota</taxon>
        <taxon>Thermococci</taxon>
        <taxon>Thermococcales</taxon>
        <taxon>Thermococcaceae</taxon>
        <taxon>Thermococcus</taxon>
    </lineage>
</organism>
<keyword evidence="2" id="KW-1185">Reference proteome</keyword>
<proteinExistence type="predicted"/>
<accession>W8NSW7</accession>
<dbReference type="RefSeq" id="WP_042690033.1">
    <property type="nucleotide sequence ID" value="NZ_CP007264.1"/>
</dbReference>
<dbReference type="eggNOG" id="arCOG05726">
    <property type="taxonomic scope" value="Archaea"/>
</dbReference>
<gene>
    <name evidence="1" type="ORF">BD01_0705</name>
</gene>
<evidence type="ECO:0000313" key="1">
    <source>
        <dbReference type="EMBL" id="AHL22328.1"/>
    </source>
</evidence>
<dbReference type="HOGENOM" id="CLU_1297541_0_0_2"/>
<evidence type="ECO:0008006" key="3">
    <source>
        <dbReference type="Google" id="ProtNLM"/>
    </source>
</evidence>
<name>W8NSW7_9EURY</name>
<sequence>MPGFFQPVEEISGIKPFEGFPVEFSRGSLSALVSTDELAGSILVHTFLSEALKAGKAYHVGPKRAFSPSILRALEVEPSTLLSASVYSADELLQALDYVEDGSTVLVSQFSALRGVSGETILELRRKADDGSLTLVLHHETLTFNELDLPGEFARLFLLPELFDSLLVLRTSSYRGHYKLNATVLKAPPEQIANLGDHSIPVDSLVKVITGR</sequence>
<protein>
    <recommendedName>
        <fullName evidence="3">RecA-superfamily ATPases implicated in signal transduction</fullName>
    </recommendedName>
</protein>
<dbReference type="GeneID" id="24958396"/>
<dbReference type="STRING" id="195522.BD01_0705"/>
<dbReference type="OrthoDB" id="86164at2157"/>
<reference evidence="1 2" key="1">
    <citation type="submission" date="2014-02" db="EMBL/GenBank/DDBJ databases">
        <title>Genome Sequence of an Hyperthermophilic Archaeon, Thermococcus nautili 30-1, producing viral vesicles.</title>
        <authorList>
            <person name="Oberto J."/>
            <person name="Gaudin M."/>
            <person name="Cossu M."/>
            <person name="Gorlas A."/>
            <person name="Slesarev A."/>
            <person name="Marguet E."/>
            <person name="Forterre P."/>
        </authorList>
    </citation>
    <scope>NUCLEOTIDE SEQUENCE [LARGE SCALE GENOMIC DNA]</scope>
    <source>
        <strain evidence="1 2">30-1</strain>
    </source>
</reference>
<dbReference type="AlphaFoldDB" id="W8NSW7"/>
<evidence type="ECO:0000313" key="2">
    <source>
        <dbReference type="Proteomes" id="UP000019434"/>
    </source>
</evidence>
<dbReference type="KEGG" id="tnu:BD01_0705"/>
<dbReference type="EMBL" id="CP007264">
    <property type="protein sequence ID" value="AHL22328.1"/>
    <property type="molecule type" value="Genomic_DNA"/>
</dbReference>
<dbReference type="Proteomes" id="UP000019434">
    <property type="component" value="Chromosome"/>
</dbReference>